<dbReference type="PANTHER" id="PTHR32060:SF30">
    <property type="entry name" value="CARBOXY-TERMINAL PROCESSING PROTEASE CTPA"/>
    <property type="match status" value="1"/>
</dbReference>
<keyword evidence="3" id="KW-0645">Protease</keyword>
<gene>
    <name evidence="3" type="ORF">JCM10512_1325</name>
</gene>
<reference evidence="3 4" key="1">
    <citation type="journal article" date="2014" name="Genome Announc.">
        <title>Draft Genome Sequence of Bacteroides reticulotermitis Strain JCM 10512T, Isolated from the Gut of a Termite.</title>
        <authorList>
            <person name="Yuki M."/>
            <person name="Oshima K."/>
            <person name="Suda W."/>
            <person name="Sakamoto M."/>
            <person name="Iida T."/>
            <person name="Hattori M."/>
            <person name="Ohkuma M."/>
        </authorList>
    </citation>
    <scope>NUCLEOTIDE SEQUENCE [LARGE SCALE GENOMIC DNA]</scope>
    <source>
        <strain evidence="3 4">JCM 10512</strain>
    </source>
</reference>
<dbReference type="AlphaFoldDB" id="W4UR25"/>
<evidence type="ECO:0000313" key="4">
    <source>
        <dbReference type="Proteomes" id="UP000019131"/>
    </source>
</evidence>
<dbReference type="Gene3D" id="2.30.42.10">
    <property type="match status" value="1"/>
</dbReference>
<comment type="caution">
    <text evidence="3">The sequence shown here is derived from an EMBL/GenBank/DDBJ whole genome shotgun (WGS) entry which is preliminary data.</text>
</comment>
<dbReference type="Gene3D" id="3.30.750.170">
    <property type="match status" value="1"/>
</dbReference>
<dbReference type="GO" id="GO:0008236">
    <property type="term" value="F:serine-type peptidase activity"/>
    <property type="evidence" value="ECO:0007669"/>
    <property type="project" value="InterPro"/>
</dbReference>
<proteinExistence type="predicted"/>
<dbReference type="Pfam" id="PF18294">
    <property type="entry name" value="Pept_S41_N"/>
    <property type="match status" value="1"/>
</dbReference>
<dbReference type="CDD" id="cd07561">
    <property type="entry name" value="Peptidase_S41_CPP_like"/>
    <property type="match status" value="1"/>
</dbReference>
<feature type="domain" description="Tail specific protease" evidence="1">
    <location>
        <begin position="231"/>
        <end position="381"/>
    </location>
</feature>
<dbReference type="PANTHER" id="PTHR32060">
    <property type="entry name" value="TAIL-SPECIFIC PROTEASE"/>
    <property type="match status" value="1"/>
</dbReference>
<dbReference type="InterPro" id="IPR036034">
    <property type="entry name" value="PDZ_sf"/>
</dbReference>
<evidence type="ECO:0000259" key="1">
    <source>
        <dbReference type="Pfam" id="PF03572"/>
    </source>
</evidence>
<sequence length="480" mass="53446">MRTEKLIKTMNLRKIILLPVATVIVICSFVSCGQDRWPEYAPRIALDSWIYDVMQENYLWYNQMASQEDLNLFLRPAEFLAKAKISTDNYSSVDSIRPIPLPVYGFDYSLVRNPDNDTAYNALITYVIPNSPADVAGLKRGNWIMKVDTSFISKKYEAKWLQGVDMRRLVMGKWTQIEIEPDPGEEEPTEPVYEYKVLPTKDTLDLGVAAIVEDTPIHTYKTLSLKDGSEVGYLMYNSFTAGTNHEPEKYNDMLRAISVELSQKNINRLILDLRYNAGGSMDCAQLLGTLMVPPSFLDQPMVNLKYNDKNTAKDKAITFDQSLLGSGKNLDLTTLVVLFSSQTAGAPEMMIFGVNGKIGKVVGIGNSTKGQNVATERFVHEDFGWAVNPVVCTIVDAENKTYGSFQPTFAVSNASTDYANFLPFGDPKETLLSKAIEYMETGTVVTSKTSKTNGVTAPLKIEKSVKSPASLRFAKGLQIK</sequence>
<dbReference type="InterPro" id="IPR005151">
    <property type="entry name" value="Tail-specific_protease"/>
</dbReference>
<dbReference type="Pfam" id="PF03572">
    <property type="entry name" value="Peptidase_S41"/>
    <property type="match status" value="1"/>
</dbReference>
<evidence type="ECO:0000259" key="2">
    <source>
        <dbReference type="Pfam" id="PF18294"/>
    </source>
</evidence>
<dbReference type="STRING" id="1445607.JCM10512_1325"/>
<evidence type="ECO:0000313" key="3">
    <source>
        <dbReference type="EMBL" id="GAE83073.1"/>
    </source>
</evidence>
<protein>
    <submittedName>
        <fullName evidence="3">Carboxyl-terminal protease</fullName>
    </submittedName>
</protein>
<dbReference type="InterPro" id="IPR041613">
    <property type="entry name" value="Pept_S41_N"/>
</dbReference>
<name>W4UR25_9BACE</name>
<dbReference type="EMBL" id="BAIV01000006">
    <property type="protein sequence ID" value="GAE83073.1"/>
    <property type="molecule type" value="Genomic_DNA"/>
</dbReference>
<dbReference type="GO" id="GO:0004175">
    <property type="term" value="F:endopeptidase activity"/>
    <property type="evidence" value="ECO:0007669"/>
    <property type="project" value="TreeGrafter"/>
</dbReference>
<dbReference type="GO" id="GO:0006508">
    <property type="term" value="P:proteolysis"/>
    <property type="evidence" value="ECO:0007669"/>
    <property type="project" value="UniProtKB-KW"/>
</dbReference>
<dbReference type="GO" id="GO:0007165">
    <property type="term" value="P:signal transduction"/>
    <property type="evidence" value="ECO:0007669"/>
    <property type="project" value="TreeGrafter"/>
</dbReference>
<dbReference type="PROSITE" id="PS51257">
    <property type="entry name" value="PROKAR_LIPOPROTEIN"/>
    <property type="match status" value="1"/>
</dbReference>
<keyword evidence="3" id="KW-0378">Hydrolase</keyword>
<accession>W4UR25</accession>
<dbReference type="GO" id="GO:0030288">
    <property type="term" value="C:outer membrane-bounded periplasmic space"/>
    <property type="evidence" value="ECO:0007669"/>
    <property type="project" value="TreeGrafter"/>
</dbReference>
<dbReference type="SUPFAM" id="SSF52096">
    <property type="entry name" value="ClpP/crotonase"/>
    <property type="match status" value="1"/>
</dbReference>
<organism evidence="3 4">
    <name type="scientific">Bacteroides reticulotermitis JCM 10512</name>
    <dbReference type="NCBI Taxonomy" id="1445607"/>
    <lineage>
        <taxon>Bacteria</taxon>
        <taxon>Pseudomonadati</taxon>
        <taxon>Bacteroidota</taxon>
        <taxon>Bacteroidia</taxon>
        <taxon>Bacteroidales</taxon>
        <taxon>Bacteroidaceae</taxon>
        <taxon>Bacteroides</taxon>
    </lineage>
</organism>
<feature type="domain" description="Peptidase S41 N-terminal" evidence="2">
    <location>
        <begin position="47"/>
        <end position="91"/>
    </location>
</feature>
<dbReference type="Proteomes" id="UP000019131">
    <property type="component" value="Unassembled WGS sequence"/>
</dbReference>
<dbReference type="InterPro" id="IPR029045">
    <property type="entry name" value="ClpP/crotonase-like_dom_sf"/>
</dbReference>
<dbReference type="Gene3D" id="3.90.226.10">
    <property type="entry name" value="2-enoyl-CoA Hydratase, Chain A, domain 1"/>
    <property type="match status" value="1"/>
</dbReference>
<keyword evidence="4" id="KW-1185">Reference proteome</keyword>